<proteinExistence type="inferred from homology"/>
<evidence type="ECO:0000256" key="7">
    <source>
        <dbReference type="ARBA" id="ARBA00023024"/>
    </source>
</evidence>
<accession>A0AAX6MC14</accession>
<dbReference type="PROSITE" id="PS51910">
    <property type="entry name" value="GH18_2"/>
    <property type="match status" value="1"/>
</dbReference>
<evidence type="ECO:0000256" key="10">
    <source>
        <dbReference type="ARBA" id="ARBA00023326"/>
    </source>
</evidence>
<dbReference type="PROSITE" id="PS01095">
    <property type="entry name" value="GH18_1"/>
    <property type="match status" value="1"/>
</dbReference>
<protein>
    <recommendedName>
        <fullName evidence="3">chitinase</fullName>
        <ecNumber evidence="3">3.2.1.14</ecNumber>
    </recommendedName>
</protein>
<dbReference type="PANTHER" id="PTHR45708:SF49">
    <property type="entry name" value="ENDOCHITINASE"/>
    <property type="match status" value="1"/>
</dbReference>
<dbReference type="Proteomes" id="UP001369815">
    <property type="component" value="Unassembled WGS sequence"/>
</dbReference>
<dbReference type="Pfam" id="PF00704">
    <property type="entry name" value="Glyco_hydro_18"/>
    <property type="match status" value="1"/>
</dbReference>
<dbReference type="GO" id="GO:0006032">
    <property type="term" value="P:chitin catabolic process"/>
    <property type="evidence" value="ECO:0007669"/>
    <property type="project" value="UniProtKB-KW"/>
</dbReference>
<keyword evidence="5" id="KW-0147">Chitin-binding</keyword>
<keyword evidence="15" id="KW-1185">Reference proteome</keyword>
<comment type="caution">
    <text evidence="14">The sequence shown here is derived from an EMBL/GenBank/DDBJ whole genome shotgun (WGS) entry which is preliminary data.</text>
</comment>
<evidence type="ECO:0000256" key="9">
    <source>
        <dbReference type="ARBA" id="ARBA00023295"/>
    </source>
</evidence>
<evidence type="ECO:0000256" key="4">
    <source>
        <dbReference type="ARBA" id="ARBA00022525"/>
    </source>
</evidence>
<dbReference type="CDD" id="cd02877">
    <property type="entry name" value="GH18_hevamine_XipI_class_III"/>
    <property type="match status" value="1"/>
</dbReference>
<dbReference type="SUPFAM" id="SSF51445">
    <property type="entry name" value="(Trans)glycosidases"/>
    <property type="match status" value="1"/>
</dbReference>
<evidence type="ECO:0000256" key="6">
    <source>
        <dbReference type="ARBA" id="ARBA00022801"/>
    </source>
</evidence>
<dbReference type="EC" id="3.2.1.14" evidence="3"/>
<reference evidence="14 15" key="1">
    <citation type="journal article" date="2024" name="Front Chem Biol">
        <title>Unveiling the potential of Daldinia eschscholtzii MFLUCC 19-0629 through bioactivity and bioinformatics studies for enhanced sustainable agriculture production.</title>
        <authorList>
            <person name="Brooks S."/>
            <person name="Weaver J.A."/>
            <person name="Klomchit A."/>
            <person name="Alharthi S.A."/>
            <person name="Onlamun T."/>
            <person name="Nurani R."/>
            <person name="Vong T.K."/>
            <person name="Alberti F."/>
            <person name="Greco C."/>
        </authorList>
    </citation>
    <scope>NUCLEOTIDE SEQUENCE [LARGE SCALE GENOMIC DNA]</scope>
    <source>
        <strain evidence="14">MFLUCC 19-0629</strain>
    </source>
</reference>
<dbReference type="AlphaFoldDB" id="A0AAX6MC14"/>
<dbReference type="PANTHER" id="PTHR45708">
    <property type="entry name" value="ENDOCHITINASE"/>
    <property type="match status" value="1"/>
</dbReference>
<gene>
    <name evidence="14" type="primary">CHI2</name>
    <name evidence="14" type="ORF">Daesc_008250</name>
</gene>
<keyword evidence="9 12" id="KW-0326">Glycosidase</keyword>
<evidence type="ECO:0000256" key="1">
    <source>
        <dbReference type="ARBA" id="ARBA00000822"/>
    </source>
</evidence>
<keyword evidence="6 12" id="KW-0378">Hydrolase</keyword>
<evidence type="ECO:0000256" key="12">
    <source>
        <dbReference type="RuleBase" id="RU000489"/>
    </source>
</evidence>
<dbReference type="GO" id="GO:0005576">
    <property type="term" value="C:extracellular region"/>
    <property type="evidence" value="ECO:0007669"/>
    <property type="project" value="UniProtKB-SubCell"/>
</dbReference>
<keyword evidence="8" id="KW-0119">Carbohydrate metabolism</keyword>
<comment type="catalytic activity">
    <reaction evidence="1">
        <text>Random endo-hydrolysis of N-acetyl-beta-D-glucosaminide (1-&gt;4)-beta-linkages in chitin and chitodextrins.</text>
        <dbReference type="EC" id="3.2.1.14"/>
    </reaction>
</comment>
<evidence type="ECO:0000256" key="5">
    <source>
        <dbReference type="ARBA" id="ARBA00022669"/>
    </source>
</evidence>
<evidence type="ECO:0000256" key="11">
    <source>
        <dbReference type="ARBA" id="ARBA00025727"/>
    </source>
</evidence>
<evidence type="ECO:0000256" key="2">
    <source>
        <dbReference type="ARBA" id="ARBA00004613"/>
    </source>
</evidence>
<organism evidence="14 15">
    <name type="scientific">Daldinia eschscholtzii</name>
    <dbReference type="NCBI Taxonomy" id="292717"/>
    <lineage>
        <taxon>Eukaryota</taxon>
        <taxon>Fungi</taxon>
        <taxon>Dikarya</taxon>
        <taxon>Ascomycota</taxon>
        <taxon>Pezizomycotina</taxon>
        <taxon>Sordariomycetes</taxon>
        <taxon>Xylariomycetidae</taxon>
        <taxon>Xylariales</taxon>
        <taxon>Hypoxylaceae</taxon>
        <taxon>Daldinia</taxon>
    </lineage>
</organism>
<keyword evidence="10" id="KW-0624">Polysaccharide degradation</keyword>
<dbReference type="InterPro" id="IPR017853">
    <property type="entry name" value="GH"/>
</dbReference>
<dbReference type="GO" id="GO:0008843">
    <property type="term" value="F:endochitinase activity"/>
    <property type="evidence" value="ECO:0007669"/>
    <property type="project" value="UniProtKB-EC"/>
</dbReference>
<evidence type="ECO:0000313" key="15">
    <source>
        <dbReference type="Proteomes" id="UP001369815"/>
    </source>
</evidence>
<dbReference type="GO" id="GO:0000272">
    <property type="term" value="P:polysaccharide catabolic process"/>
    <property type="evidence" value="ECO:0007669"/>
    <property type="project" value="UniProtKB-KW"/>
</dbReference>
<dbReference type="Gene3D" id="3.20.20.80">
    <property type="entry name" value="Glycosidases"/>
    <property type="match status" value="1"/>
</dbReference>
<feature type="domain" description="GH18" evidence="13">
    <location>
        <begin position="26"/>
        <end position="333"/>
    </location>
</feature>
<dbReference type="InterPro" id="IPR001223">
    <property type="entry name" value="Glyco_hydro18_cat"/>
</dbReference>
<evidence type="ECO:0000256" key="8">
    <source>
        <dbReference type="ARBA" id="ARBA00023277"/>
    </source>
</evidence>
<evidence type="ECO:0000256" key="3">
    <source>
        <dbReference type="ARBA" id="ARBA00012729"/>
    </source>
</evidence>
<evidence type="ECO:0000313" key="14">
    <source>
        <dbReference type="EMBL" id="KAK6949927.1"/>
    </source>
</evidence>
<evidence type="ECO:0000259" key="13">
    <source>
        <dbReference type="PROSITE" id="PS51910"/>
    </source>
</evidence>
<sequence>MAIYSLMLGAATALPHSLTARQDSGSQSVVYWGQNGGGTIENNDLSTYCTDDSGIDIIVLAFLYSWGSGSDIPSGTVGQSCFISNSGEGQNCEDLSSAIKTCQSAGIKVILSLGGATASYSLSSQEQAESIGDYLWQAYGNSGNSTVQRPFGDVVIDGFDFDLEVNRGSEYYQHMIAKLRTNFESDSSHTYYITGAPQCPIPEPNMGVIIGNSTFDYLWPQFYNNNNYTYPCALPINGNAPFNYDQWVEWTADTPSADAKIFIGVPAAPLAANGAPTGETYYATPEQLADIVNDKKSNSRFGGVMMWSAGFSDSNVNNGCTYAQEVHSILESGSPC</sequence>
<dbReference type="EMBL" id="JBANMG010000008">
    <property type="protein sequence ID" value="KAK6949927.1"/>
    <property type="molecule type" value="Genomic_DNA"/>
</dbReference>
<dbReference type="InterPro" id="IPR050542">
    <property type="entry name" value="Glycosyl_Hydrlase18_Chitinase"/>
</dbReference>
<dbReference type="InterPro" id="IPR045321">
    <property type="entry name" value="Cts1-like"/>
</dbReference>
<name>A0AAX6MC14_9PEZI</name>
<keyword evidence="4" id="KW-0964">Secreted</keyword>
<keyword evidence="7" id="KW-0146">Chitin degradation</keyword>
<comment type="subcellular location">
    <subcellularLocation>
        <location evidence="2">Secreted</location>
    </subcellularLocation>
</comment>
<dbReference type="GO" id="GO:0008061">
    <property type="term" value="F:chitin binding"/>
    <property type="evidence" value="ECO:0007669"/>
    <property type="project" value="UniProtKB-KW"/>
</dbReference>
<comment type="similarity">
    <text evidence="11">Belongs to the glycosyl hydrolase 18 family. Chitinase class III subfamily.</text>
</comment>
<dbReference type="InterPro" id="IPR001579">
    <property type="entry name" value="Glyco_hydro_18_chit_AS"/>
</dbReference>